<dbReference type="Gene3D" id="2.130.10.130">
    <property type="entry name" value="Integrin alpha, N-terminal"/>
    <property type="match status" value="3"/>
</dbReference>
<evidence type="ECO:0000313" key="5">
    <source>
        <dbReference type="EMBL" id="EAT13274.1"/>
    </source>
</evidence>
<feature type="signal peptide" evidence="4">
    <location>
        <begin position="1"/>
        <end position="19"/>
    </location>
</feature>
<gene>
    <name evidence="5" type="ORF">RED65_00900</name>
</gene>
<organism evidence="5 6">
    <name type="scientific">Bermanella marisrubri</name>
    <dbReference type="NCBI Taxonomy" id="207949"/>
    <lineage>
        <taxon>Bacteria</taxon>
        <taxon>Pseudomonadati</taxon>
        <taxon>Pseudomonadota</taxon>
        <taxon>Gammaproteobacteria</taxon>
        <taxon>Oceanospirillales</taxon>
        <taxon>Oceanospirillaceae</taxon>
        <taxon>Bermanella</taxon>
    </lineage>
</organism>
<dbReference type="PANTHER" id="PTHR10199:SF100">
    <property type="entry name" value="THROMBOSPONDIN, ISOFORM A"/>
    <property type="match status" value="1"/>
</dbReference>
<feature type="region of interest" description="Disordered" evidence="3">
    <location>
        <begin position="69"/>
        <end position="92"/>
    </location>
</feature>
<dbReference type="GO" id="GO:0005509">
    <property type="term" value="F:calcium ion binding"/>
    <property type="evidence" value="ECO:0007669"/>
    <property type="project" value="InterPro"/>
</dbReference>
<comment type="caution">
    <text evidence="5">The sequence shown here is derived from an EMBL/GenBank/DDBJ whole genome shotgun (WGS) entry which is preliminary data.</text>
</comment>
<dbReference type="Gene3D" id="4.10.1080.10">
    <property type="entry name" value="TSP type-3 repeat"/>
    <property type="match status" value="1"/>
</dbReference>
<dbReference type="Pfam" id="PF02412">
    <property type="entry name" value="TSP_3"/>
    <property type="match status" value="3"/>
</dbReference>
<dbReference type="SUPFAM" id="SSF103647">
    <property type="entry name" value="TSP type-3 repeat"/>
    <property type="match status" value="2"/>
</dbReference>
<dbReference type="STRING" id="207949.RED65_00900"/>
<evidence type="ECO:0000256" key="4">
    <source>
        <dbReference type="SAM" id="SignalP"/>
    </source>
</evidence>
<sequence>MKYKLILNALFFSLLTACGSDTKAPDIDADGIPDQTDNCLNIANPDQADLDGNGQGDVCDSDIDGDGVANDSDLFPRDSSETIDTDGDGIGDNGDNCPAIANPEQENADNDTAGDACDAFKNDPSETLDTDNDGIGNNADTDDDGDGVADIDDPFPLNSEEWADVDEDGVGDNADLHLNNTSQNAYQLTRLWETGKAIRFIAPGPESDRFGDFFGARVSSAGDVNGDDLDDLLIGFAAYQDGDIYYGGLVILLFGREQGWPNTIDMGNLDSTDLEYLFIHSMPGEPNFGNGLGIDVTGVGDVNKDGFDDFFVGSSFKDYGEEMSAGEVYLIFGRESFPKTDMTINEIKQDYAITYYGEEQFGGLGNVVASLGDVNGDTYPDFIMGELQYDLTPGGDEGRSIVIFGGEHLQPPSNSNPISIDPDSLDTTQSAFIHNTPLSLKDRNARVVGISDFNDDGYDDIAIARPELLSNGKRGMVSVIWGRQNWTQAIDLNNMDINDGLSIVPVSSESDENPGLGKNLAVGDINGNGHKDLMMSGYGITDNDRIYIVYGGRQAWPNQVIASELLTDQGGMIKTDHRALLGYAMAVLPDTNGDGMDELLASAYRKEDSDLEDFLSRVYRFDGRKDWSDITLKIDNDPKDVEYIEHLWLSGLGGNIVTVGDYNQDGVPEFVVDDDIRVKEYDGQDLSERKTHFYLVLGGYSQSKVGEVNP</sequence>
<dbReference type="OrthoDB" id="6114385at2"/>
<evidence type="ECO:0000313" key="6">
    <source>
        <dbReference type="Proteomes" id="UP000004263"/>
    </source>
</evidence>
<name>Q1N504_9GAMM</name>
<accession>Q1N504</accession>
<keyword evidence="6" id="KW-1185">Reference proteome</keyword>
<dbReference type="GO" id="GO:0007229">
    <property type="term" value="P:integrin-mediated signaling pathway"/>
    <property type="evidence" value="ECO:0007669"/>
    <property type="project" value="UniProtKB-KW"/>
</dbReference>
<keyword evidence="5" id="KW-0401">Integrin</keyword>
<proteinExistence type="predicted"/>
<evidence type="ECO:0000256" key="3">
    <source>
        <dbReference type="SAM" id="MobiDB-lite"/>
    </source>
</evidence>
<dbReference type="HOGENOM" id="CLU_388664_0_0_6"/>
<dbReference type="Proteomes" id="UP000004263">
    <property type="component" value="Unassembled WGS sequence"/>
</dbReference>
<reference evidence="5 6" key="1">
    <citation type="submission" date="2006-03" db="EMBL/GenBank/DDBJ databases">
        <authorList>
            <person name="Pinhassi J."/>
            <person name="Pedros-Alio C."/>
            <person name="Ferriera S."/>
            <person name="Johnson J."/>
            <person name="Kravitz S."/>
            <person name="Halpern A."/>
            <person name="Remington K."/>
            <person name="Beeson K."/>
            <person name="Tran B."/>
            <person name="Rogers Y.-H."/>
            <person name="Friedman R."/>
            <person name="Venter J.C."/>
        </authorList>
    </citation>
    <scope>NUCLEOTIDE SEQUENCE [LARGE SCALE GENOMIC DNA]</scope>
    <source>
        <strain evidence="5 6">RED65</strain>
    </source>
</reference>
<evidence type="ECO:0000256" key="1">
    <source>
        <dbReference type="ARBA" id="ARBA00022729"/>
    </source>
</evidence>
<dbReference type="GO" id="GO:0007155">
    <property type="term" value="P:cell adhesion"/>
    <property type="evidence" value="ECO:0007669"/>
    <property type="project" value="InterPro"/>
</dbReference>
<dbReference type="InterPro" id="IPR013519">
    <property type="entry name" value="Int_alpha_beta-p"/>
</dbReference>
<dbReference type="InterPro" id="IPR003367">
    <property type="entry name" value="Thrombospondin_3-like_rpt"/>
</dbReference>
<keyword evidence="1 4" id="KW-0732">Signal</keyword>
<evidence type="ECO:0000256" key="2">
    <source>
        <dbReference type="ARBA" id="ARBA00022837"/>
    </source>
</evidence>
<dbReference type="AlphaFoldDB" id="Q1N504"/>
<protein>
    <submittedName>
        <fullName evidence="5">Integrins alpha chain</fullName>
    </submittedName>
</protein>
<dbReference type="InterPro" id="IPR028974">
    <property type="entry name" value="TSP_type-3_rpt"/>
</dbReference>
<dbReference type="PANTHER" id="PTHR10199">
    <property type="entry name" value="THROMBOSPONDIN"/>
    <property type="match status" value="1"/>
</dbReference>
<dbReference type="SUPFAM" id="SSF69318">
    <property type="entry name" value="Integrin alpha N-terminal domain"/>
    <property type="match status" value="1"/>
</dbReference>
<keyword evidence="2" id="KW-0106">Calcium</keyword>
<dbReference type="RefSeq" id="WP_007017658.1">
    <property type="nucleotide sequence ID" value="NZ_CH724114.1"/>
</dbReference>
<feature type="chain" id="PRO_5004194990" evidence="4">
    <location>
        <begin position="20"/>
        <end position="710"/>
    </location>
</feature>
<dbReference type="SMART" id="SM00191">
    <property type="entry name" value="Int_alpha"/>
    <property type="match status" value="6"/>
</dbReference>
<dbReference type="PROSITE" id="PS51257">
    <property type="entry name" value="PROKAR_LIPOPROTEIN"/>
    <property type="match status" value="1"/>
</dbReference>
<dbReference type="EMBL" id="AAQH01000002">
    <property type="protein sequence ID" value="EAT13274.1"/>
    <property type="molecule type" value="Genomic_DNA"/>
</dbReference>
<feature type="region of interest" description="Disordered" evidence="3">
    <location>
        <begin position="105"/>
        <end position="147"/>
    </location>
</feature>
<dbReference type="InterPro" id="IPR028994">
    <property type="entry name" value="Integrin_alpha_N"/>
</dbReference>